<reference evidence="2 3" key="1">
    <citation type="submission" date="2018-03" db="EMBL/GenBank/DDBJ databases">
        <title>Genomic Encyclopedia of Archaeal and Bacterial Type Strains, Phase II (KMG-II): from individual species to whole genera.</title>
        <authorList>
            <person name="Goeker M."/>
        </authorList>
    </citation>
    <scope>NUCLEOTIDE SEQUENCE [LARGE SCALE GENOMIC DNA]</scope>
    <source>
        <strain evidence="2 3">DSM 100346</strain>
    </source>
</reference>
<keyword evidence="1" id="KW-0812">Transmembrane</keyword>
<comment type="caution">
    <text evidence="2">The sequence shown here is derived from an EMBL/GenBank/DDBJ whole genome shotgun (WGS) entry which is preliminary data.</text>
</comment>
<evidence type="ECO:0000313" key="3">
    <source>
        <dbReference type="Proteomes" id="UP000245880"/>
    </source>
</evidence>
<dbReference type="RefSeq" id="WP_109676554.1">
    <property type="nucleotide sequence ID" value="NZ_QGDT01000011.1"/>
</dbReference>
<keyword evidence="1" id="KW-0472">Membrane</keyword>
<dbReference type="Proteomes" id="UP000245880">
    <property type="component" value="Unassembled WGS sequence"/>
</dbReference>
<keyword evidence="1" id="KW-1133">Transmembrane helix</keyword>
<evidence type="ECO:0000256" key="1">
    <source>
        <dbReference type="SAM" id="Phobius"/>
    </source>
</evidence>
<gene>
    <name evidence="2" type="ORF">CLV98_111107</name>
</gene>
<accession>A0A316AFY1</accession>
<feature type="transmembrane region" description="Helical" evidence="1">
    <location>
        <begin position="31"/>
        <end position="50"/>
    </location>
</feature>
<name>A0A316AFY1_9BACT</name>
<protein>
    <submittedName>
        <fullName evidence="2">LPXTG-motif cell wall-anchored protein</fullName>
    </submittedName>
</protein>
<sequence length="64" mass="7089">MFGNKEFVVVLVMLLTALTVAEIYLNPEGTSIISSIGLILIALVVILYILKRRKDGDPLDSRNQ</sequence>
<proteinExistence type="predicted"/>
<keyword evidence="3" id="KW-1185">Reference proteome</keyword>
<dbReference type="AlphaFoldDB" id="A0A316AFY1"/>
<dbReference type="EMBL" id="QGDT01000011">
    <property type="protein sequence ID" value="PWJ56613.1"/>
    <property type="molecule type" value="Genomic_DNA"/>
</dbReference>
<organism evidence="2 3">
    <name type="scientific">Dyadobacter jejuensis</name>
    <dbReference type="NCBI Taxonomy" id="1082580"/>
    <lineage>
        <taxon>Bacteria</taxon>
        <taxon>Pseudomonadati</taxon>
        <taxon>Bacteroidota</taxon>
        <taxon>Cytophagia</taxon>
        <taxon>Cytophagales</taxon>
        <taxon>Spirosomataceae</taxon>
        <taxon>Dyadobacter</taxon>
    </lineage>
</organism>
<evidence type="ECO:0000313" key="2">
    <source>
        <dbReference type="EMBL" id="PWJ56613.1"/>
    </source>
</evidence>
<dbReference type="NCBIfam" id="TIGR01167">
    <property type="entry name" value="LPXTG_anchor"/>
    <property type="match status" value="1"/>
</dbReference>